<evidence type="ECO:0000313" key="2">
    <source>
        <dbReference type="EMBL" id="MPN55974.1"/>
    </source>
</evidence>
<feature type="transmembrane region" description="Helical" evidence="1">
    <location>
        <begin position="68"/>
        <end position="87"/>
    </location>
</feature>
<dbReference type="SUPFAM" id="SSF103473">
    <property type="entry name" value="MFS general substrate transporter"/>
    <property type="match status" value="1"/>
</dbReference>
<keyword evidence="1" id="KW-1133">Transmembrane helix</keyword>
<reference evidence="2" key="1">
    <citation type="submission" date="2019-08" db="EMBL/GenBank/DDBJ databases">
        <authorList>
            <person name="Kucharzyk K."/>
            <person name="Murdoch R.W."/>
            <person name="Higgins S."/>
            <person name="Loffler F."/>
        </authorList>
    </citation>
    <scope>NUCLEOTIDE SEQUENCE</scope>
</reference>
<feature type="transmembrane region" description="Helical" evidence="1">
    <location>
        <begin position="44"/>
        <end position="61"/>
    </location>
</feature>
<accession>A0A645J679</accession>
<organism evidence="2">
    <name type="scientific">bioreactor metagenome</name>
    <dbReference type="NCBI Taxonomy" id="1076179"/>
    <lineage>
        <taxon>unclassified sequences</taxon>
        <taxon>metagenomes</taxon>
        <taxon>ecological metagenomes</taxon>
    </lineage>
</organism>
<dbReference type="Gene3D" id="1.20.1250.20">
    <property type="entry name" value="MFS general substrate transporter like domains"/>
    <property type="match status" value="1"/>
</dbReference>
<dbReference type="InterPro" id="IPR036259">
    <property type="entry name" value="MFS_trans_sf"/>
</dbReference>
<proteinExistence type="predicted"/>
<protein>
    <recommendedName>
        <fullName evidence="3">Major facilitator superfamily (MFS) profile domain-containing protein</fullName>
    </recommendedName>
</protein>
<evidence type="ECO:0008006" key="3">
    <source>
        <dbReference type="Google" id="ProtNLM"/>
    </source>
</evidence>
<dbReference type="EMBL" id="VSSQ01125801">
    <property type="protein sequence ID" value="MPN55974.1"/>
    <property type="molecule type" value="Genomic_DNA"/>
</dbReference>
<gene>
    <name evidence="2" type="ORF">SDC9_203658</name>
</gene>
<sequence length="89" mass="9261">MSFDLLAISAFGGLFSVPLQALMQHAAPPDQVARVIAGNNIVNALYMAGGAVTVAAAAKIFDVGVATIFLWIAVICFLNAAYCVGKFKN</sequence>
<evidence type="ECO:0000256" key="1">
    <source>
        <dbReference type="SAM" id="Phobius"/>
    </source>
</evidence>
<keyword evidence="1" id="KW-0812">Transmembrane</keyword>
<dbReference type="AlphaFoldDB" id="A0A645J679"/>
<keyword evidence="1" id="KW-0472">Membrane</keyword>
<name>A0A645J679_9ZZZZ</name>
<comment type="caution">
    <text evidence="2">The sequence shown here is derived from an EMBL/GenBank/DDBJ whole genome shotgun (WGS) entry which is preliminary data.</text>
</comment>